<dbReference type="PANTHER" id="PTHR47345">
    <property type="entry name" value="CUT9-INTERACTING PROTEIN SCN1"/>
    <property type="match status" value="1"/>
</dbReference>
<protein>
    <submittedName>
        <fullName evidence="1">Uncharacterized protein</fullName>
    </submittedName>
</protein>
<evidence type="ECO:0000313" key="1">
    <source>
        <dbReference type="EMBL" id="KAK5781932.1"/>
    </source>
</evidence>
<dbReference type="Gene3D" id="3.20.20.140">
    <property type="entry name" value="Metal-dependent hydrolases"/>
    <property type="match status" value="1"/>
</dbReference>
<gene>
    <name evidence="1" type="ORF">RI543_000584</name>
</gene>
<organism evidence="1 2">
    <name type="scientific">Arxiozyma heterogenica</name>
    <dbReference type="NCBI Taxonomy" id="278026"/>
    <lineage>
        <taxon>Eukaryota</taxon>
        <taxon>Fungi</taxon>
        <taxon>Dikarya</taxon>
        <taxon>Ascomycota</taxon>
        <taxon>Saccharomycotina</taxon>
        <taxon>Saccharomycetes</taxon>
        <taxon>Saccharomycetales</taxon>
        <taxon>Saccharomycetaceae</taxon>
        <taxon>Arxiozyma</taxon>
    </lineage>
</organism>
<sequence>MLVDAHCHYYCSSFNDCCRQNNELERDNNVGSVLSLYNSTKLDDISNIDKVGKGKVEVEEEKEEEQDSERQRLYIKKGLGIHPWYAHLYTLVPNISKTEHYGKVLQWKGRSTGQRKEGQTTTIEEEELRRMINALPEPILLNDNLDLFLNNIDFIGEIGLDKTFRIPWGDNSSENMGSCGKRGTVSLSNFTTKLEHQLSILQWWLKYANKHSLSVQLHSVKFYDQLLEVCKDQLLLNPKCKILLHGFQGSVDTLKRWSRIFKSDRIYVSFNPQLNLRNNDHMVLLLYLEVLDIEHVFVETDSYEFNETTYRTIANVTKILQEQSPNKEINFKSNVLNFLNIA</sequence>
<dbReference type="EMBL" id="JAWIZZ010000023">
    <property type="protein sequence ID" value="KAK5781932.1"/>
    <property type="molecule type" value="Genomic_DNA"/>
</dbReference>
<dbReference type="Pfam" id="PF01026">
    <property type="entry name" value="TatD_DNase"/>
    <property type="match status" value="1"/>
</dbReference>
<proteinExistence type="predicted"/>
<name>A0AAN7WQQ7_9SACH</name>
<dbReference type="AlphaFoldDB" id="A0AAN7WQQ7"/>
<dbReference type="InterPro" id="IPR001130">
    <property type="entry name" value="TatD-like"/>
</dbReference>
<reference evidence="2" key="1">
    <citation type="submission" date="2023-07" db="EMBL/GenBank/DDBJ databases">
        <title>A draft genome of Kazachstania heterogenica Y-27499.</title>
        <authorList>
            <person name="Donic C."/>
            <person name="Kralova J.S."/>
            <person name="Fidel L."/>
            <person name="Ben-Dor S."/>
            <person name="Jung S."/>
        </authorList>
    </citation>
    <scope>NUCLEOTIDE SEQUENCE [LARGE SCALE GENOMIC DNA]</scope>
    <source>
        <strain evidence="2">Y27499</strain>
    </source>
</reference>
<evidence type="ECO:0000313" key="2">
    <source>
        <dbReference type="Proteomes" id="UP001306508"/>
    </source>
</evidence>
<dbReference type="Proteomes" id="UP001306508">
    <property type="component" value="Unassembled WGS sequence"/>
</dbReference>
<dbReference type="InterPro" id="IPR032466">
    <property type="entry name" value="Metal_Hydrolase"/>
</dbReference>
<comment type="caution">
    <text evidence="1">The sequence shown here is derived from an EMBL/GenBank/DDBJ whole genome shotgun (WGS) entry which is preliminary data.</text>
</comment>
<dbReference type="GO" id="GO:0016788">
    <property type="term" value="F:hydrolase activity, acting on ester bonds"/>
    <property type="evidence" value="ECO:0007669"/>
    <property type="project" value="InterPro"/>
</dbReference>
<dbReference type="SUPFAM" id="SSF51556">
    <property type="entry name" value="Metallo-dependent hydrolases"/>
    <property type="match status" value="1"/>
</dbReference>
<accession>A0AAN7WQQ7</accession>
<dbReference type="InterPro" id="IPR053044">
    <property type="entry name" value="Metallo-hydrolase/TatD-type"/>
</dbReference>
<dbReference type="PANTHER" id="PTHR47345:SF1">
    <property type="entry name" value="CUT9-INTERACTING PROTEIN SCN1"/>
    <property type="match status" value="1"/>
</dbReference>
<keyword evidence="2" id="KW-1185">Reference proteome</keyword>